<evidence type="ECO:0000256" key="1">
    <source>
        <dbReference type="ARBA" id="ARBA00008690"/>
    </source>
</evidence>
<sequence>MMMMSFCKKSVNSFLGLASPIVIMDGHDSNNHGEPSSVCSAIPGGGGIGLMTVTEDTHKTPDVLESATVNKNKVDPGGIGFIDDIGGGVDGLMSCTESLGFERRGDDEIKLCSRETIFSTTKKVAQWRKDGGNGGRLREVKKFPPPLSSLNRNGQPSFFLRPARKDGRLELTEVRIDRPDILRASREHGRLRLQLIRDQNFDNIVNDDDEEEEVVEPRVGDNQELEQEQETLKLNEEQQQEEETNTSEKIRGGEEEKWMLPVLNGECIRWCHDLATHHQHDLNVWRSQHCVTTRQKEEGMVDASQPKLKGWIYLH</sequence>
<feature type="domain" description="FAF" evidence="3">
    <location>
        <begin position="142"/>
        <end position="195"/>
    </location>
</feature>
<dbReference type="Pfam" id="PF11250">
    <property type="entry name" value="FAF"/>
    <property type="match status" value="1"/>
</dbReference>
<organism evidence="4 5">
    <name type="scientific">Erythroxylum novogranatense</name>
    <dbReference type="NCBI Taxonomy" id="1862640"/>
    <lineage>
        <taxon>Eukaryota</taxon>
        <taxon>Viridiplantae</taxon>
        <taxon>Streptophyta</taxon>
        <taxon>Embryophyta</taxon>
        <taxon>Tracheophyta</taxon>
        <taxon>Spermatophyta</taxon>
        <taxon>Magnoliopsida</taxon>
        <taxon>eudicotyledons</taxon>
        <taxon>Gunneridae</taxon>
        <taxon>Pentapetalae</taxon>
        <taxon>rosids</taxon>
        <taxon>fabids</taxon>
        <taxon>Malpighiales</taxon>
        <taxon>Erythroxylaceae</taxon>
        <taxon>Erythroxylum</taxon>
    </lineage>
</organism>
<gene>
    <name evidence="4" type="ORF">K2173_027226</name>
</gene>
<evidence type="ECO:0000256" key="2">
    <source>
        <dbReference type="SAM" id="MobiDB-lite"/>
    </source>
</evidence>
<dbReference type="EMBL" id="JAIWQS010000002">
    <property type="protein sequence ID" value="KAJ8772049.1"/>
    <property type="molecule type" value="Genomic_DNA"/>
</dbReference>
<comment type="similarity">
    <text evidence="1">Belongs to the fantastic four family.</text>
</comment>
<dbReference type="PANTHER" id="PTHR33155:SF27">
    <property type="entry name" value="FANTASTIC FOUR-LIKE PROTEIN (DUF3049)"/>
    <property type="match status" value="1"/>
</dbReference>
<dbReference type="InterPro" id="IPR021410">
    <property type="entry name" value="FAF"/>
</dbReference>
<feature type="region of interest" description="Disordered" evidence="2">
    <location>
        <begin position="233"/>
        <end position="252"/>
    </location>
</feature>
<name>A0AAV8U1Q0_9ROSI</name>
<reference evidence="4 5" key="1">
    <citation type="submission" date="2021-09" db="EMBL/GenBank/DDBJ databases">
        <title>Genomic insights and catalytic innovation underlie evolution of tropane alkaloids biosynthesis.</title>
        <authorList>
            <person name="Wang Y.-J."/>
            <person name="Tian T."/>
            <person name="Huang J.-P."/>
            <person name="Huang S.-X."/>
        </authorList>
    </citation>
    <scope>NUCLEOTIDE SEQUENCE [LARGE SCALE GENOMIC DNA]</scope>
    <source>
        <strain evidence="4">KIB-2018</strain>
        <tissue evidence="4">Leaf</tissue>
    </source>
</reference>
<dbReference type="PANTHER" id="PTHR33155">
    <property type="entry name" value="FANTASTIC FOUR-LIKE PROTEIN (DUF3049)"/>
    <property type="match status" value="1"/>
</dbReference>
<comment type="caution">
    <text evidence="4">The sequence shown here is derived from an EMBL/GenBank/DDBJ whole genome shotgun (WGS) entry which is preliminary data.</text>
</comment>
<evidence type="ECO:0000313" key="4">
    <source>
        <dbReference type="EMBL" id="KAJ8772049.1"/>
    </source>
</evidence>
<protein>
    <recommendedName>
        <fullName evidence="3">FAF domain-containing protein</fullName>
    </recommendedName>
</protein>
<proteinExistence type="inferred from homology"/>
<dbReference type="AlphaFoldDB" id="A0AAV8U1Q0"/>
<dbReference type="InterPro" id="IPR046431">
    <property type="entry name" value="FAF_dom"/>
</dbReference>
<dbReference type="Proteomes" id="UP001159364">
    <property type="component" value="Linkage Group LG02"/>
</dbReference>
<evidence type="ECO:0000259" key="3">
    <source>
        <dbReference type="Pfam" id="PF11250"/>
    </source>
</evidence>
<keyword evidence="5" id="KW-1185">Reference proteome</keyword>
<accession>A0AAV8U1Q0</accession>
<evidence type="ECO:0000313" key="5">
    <source>
        <dbReference type="Proteomes" id="UP001159364"/>
    </source>
</evidence>